<keyword evidence="4" id="KW-1185">Reference proteome</keyword>
<comment type="caution">
    <text evidence="2">The sequence shown here is derived from an EMBL/GenBank/DDBJ whole genome shotgun (WGS) entry which is preliminary data.</text>
</comment>
<proteinExistence type="predicted"/>
<name>A0A815NBS9_9BILA</name>
<feature type="compositionally biased region" description="Low complexity" evidence="1">
    <location>
        <begin position="1"/>
        <end position="17"/>
    </location>
</feature>
<dbReference type="EMBL" id="CAJNOQ010018830">
    <property type="protein sequence ID" value="CAF1437225.1"/>
    <property type="molecule type" value="Genomic_DNA"/>
</dbReference>
<protein>
    <submittedName>
        <fullName evidence="2">Uncharacterized protein</fullName>
    </submittedName>
</protein>
<feature type="region of interest" description="Disordered" evidence="1">
    <location>
        <begin position="28"/>
        <end position="62"/>
    </location>
</feature>
<dbReference type="EMBL" id="CAJOBC010084268">
    <property type="protein sequence ID" value="CAF4314535.1"/>
    <property type="molecule type" value="Genomic_DNA"/>
</dbReference>
<feature type="region of interest" description="Disordered" evidence="1">
    <location>
        <begin position="1"/>
        <end position="20"/>
    </location>
</feature>
<evidence type="ECO:0000256" key="1">
    <source>
        <dbReference type="SAM" id="MobiDB-lite"/>
    </source>
</evidence>
<sequence length="129" mass="14505">MTNTNTNSEQQTSSSSNRHVSLANIASAFITERKSSSRRQSGRRKKRLTVKSRRQSNHLERCDGSIGSAEAAVPFGTTSTICTTIPTVHCARTICVTKKKKFIRKNEHQNIVNQSVEQLMSKIDREKKK</sequence>
<feature type="compositionally biased region" description="Basic residues" evidence="1">
    <location>
        <begin position="36"/>
        <end position="56"/>
    </location>
</feature>
<dbReference type="Proteomes" id="UP000681722">
    <property type="component" value="Unassembled WGS sequence"/>
</dbReference>
<gene>
    <name evidence="2" type="ORF">GPM918_LOCUS34241</name>
    <name evidence="3" type="ORF">SRO942_LOCUS34936</name>
</gene>
<reference evidence="2" key="1">
    <citation type="submission" date="2021-02" db="EMBL/GenBank/DDBJ databases">
        <authorList>
            <person name="Nowell W R."/>
        </authorList>
    </citation>
    <scope>NUCLEOTIDE SEQUENCE</scope>
</reference>
<evidence type="ECO:0000313" key="3">
    <source>
        <dbReference type="EMBL" id="CAF4314535.1"/>
    </source>
</evidence>
<evidence type="ECO:0000313" key="4">
    <source>
        <dbReference type="Proteomes" id="UP000663829"/>
    </source>
</evidence>
<dbReference type="AlphaFoldDB" id="A0A815NBS9"/>
<accession>A0A815NBS9</accession>
<evidence type="ECO:0000313" key="2">
    <source>
        <dbReference type="EMBL" id="CAF1437225.1"/>
    </source>
</evidence>
<dbReference type="Proteomes" id="UP000663829">
    <property type="component" value="Unassembled WGS sequence"/>
</dbReference>
<organism evidence="2 4">
    <name type="scientific">Didymodactylos carnosus</name>
    <dbReference type="NCBI Taxonomy" id="1234261"/>
    <lineage>
        <taxon>Eukaryota</taxon>
        <taxon>Metazoa</taxon>
        <taxon>Spiralia</taxon>
        <taxon>Gnathifera</taxon>
        <taxon>Rotifera</taxon>
        <taxon>Eurotatoria</taxon>
        <taxon>Bdelloidea</taxon>
        <taxon>Philodinida</taxon>
        <taxon>Philodinidae</taxon>
        <taxon>Didymodactylos</taxon>
    </lineage>
</organism>